<evidence type="ECO:0000313" key="9">
    <source>
        <dbReference type="Proteomes" id="UP000295673"/>
    </source>
</evidence>
<evidence type="ECO:0000256" key="3">
    <source>
        <dbReference type="ARBA" id="ARBA00023049"/>
    </source>
</evidence>
<feature type="signal peptide" evidence="5">
    <location>
        <begin position="1"/>
        <end position="20"/>
    </location>
</feature>
<keyword evidence="9" id="KW-1185">Reference proteome</keyword>
<dbReference type="Proteomes" id="UP000295673">
    <property type="component" value="Unassembled WGS sequence"/>
</dbReference>
<protein>
    <submittedName>
        <fullName evidence="8">Zinc protease</fullName>
    </submittedName>
</protein>
<keyword evidence="3" id="KW-0378">Hydrolase</keyword>
<feature type="domain" description="Peptidase M16 C-terminal" evidence="7">
    <location>
        <begin position="189"/>
        <end position="372"/>
    </location>
</feature>
<comment type="cofactor">
    <cofactor evidence="1">
        <name>Zn(2+)</name>
        <dbReference type="ChEBI" id="CHEBI:29105"/>
    </cofactor>
</comment>
<accession>A0A4R1N5C3</accession>
<comment type="similarity">
    <text evidence="2 4">Belongs to the peptidase M16 family.</text>
</comment>
<keyword evidence="3" id="KW-0482">Metalloprotease</keyword>
<sequence>MLRLFALALGAAVFALPLRANELVTDFMLDNGMQVVVVEDHRAPVVMHMVWYKAGSADEKPGVSGIAHFLEHLLFKSTENMESGEFSATVAANGGRDNAFTSYDMTAYHQRVASDRLELMMQMESDRMVNLLLQPEEVLTERDVIIEERNQRVENSPGSLFREQLSAAQYQNHRYGVPVIGWRHEMEALSLEDAREFYDTYYAPNNAILLVAGDVDPEDVKALAEKYYGVIPANPDLPERVRTKEPPQISPRRLTYEDPRVAQPYVTRSYLAPERNPGDQETAAALTLLAEILGGGQTSILSQKLQFEQKKVVYAASWYNGTSLDETTFDFVVVPVPGVSLEEAEVAMDAVVAEFIETGVDSDQLDRIKMQLRAAQIYERDSVNSVANRYGRALTAGLEIEDIQAWPEILQAVTEEDIIAAAKQVFDKRRSVTGWLMGEEEVTQ</sequence>
<dbReference type="AlphaFoldDB" id="A0A4R1N5C3"/>
<dbReference type="Pfam" id="PF00675">
    <property type="entry name" value="Peptidase_M16"/>
    <property type="match status" value="1"/>
</dbReference>
<keyword evidence="8" id="KW-0645">Protease</keyword>
<feature type="domain" description="Peptidase M16 N-terminal" evidence="6">
    <location>
        <begin position="35"/>
        <end position="180"/>
    </location>
</feature>
<evidence type="ECO:0000256" key="4">
    <source>
        <dbReference type="RuleBase" id="RU004447"/>
    </source>
</evidence>
<evidence type="ECO:0000259" key="6">
    <source>
        <dbReference type="Pfam" id="PF00675"/>
    </source>
</evidence>
<dbReference type="PANTHER" id="PTHR11851:SF49">
    <property type="entry name" value="MITOCHONDRIAL-PROCESSING PEPTIDASE SUBUNIT ALPHA"/>
    <property type="match status" value="1"/>
</dbReference>
<dbReference type="PANTHER" id="PTHR11851">
    <property type="entry name" value="METALLOPROTEASE"/>
    <property type="match status" value="1"/>
</dbReference>
<evidence type="ECO:0000259" key="7">
    <source>
        <dbReference type="Pfam" id="PF05193"/>
    </source>
</evidence>
<dbReference type="GO" id="GO:0046872">
    <property type="term" value="F:metal ion binding"/>
    <property type="evidence" value="ECO:0007669"/>
    <property type="project" value="InterPro"/>
</dbReference>
<evidence type="ECO:0000256" key="1">
    <source>
        <dbReference type="ARBA" id="ARBA00001947"/>
    </source>
</evidence>
<organism evidence="8 9">
    <name type="scientific">Shimia isoporae</name>
    <dbReference type="NCBI Taxonomy" id="647720"/>
    <lineage>
        <taxon>Bacteria</taxon>
        <taxon>Pseudomonadati</taxon>
        <taxon>Pseudomonadota</taxon>
        <taxon>Alphaproteobacteria</taxon>
        <taxon>Rhodobacterales</taxon>
        <taxon>Roseobacteraceae</taxon>
    </lineage>
</organism>
<dbReference type="PROSITE" id="PS00143">
    <property type="entry name" value="INSULINASE"/>
    <property type="match status" value="1"/>
</dbReference>
<reference evidence="8 9" key="1">
    <citation type="submission" date="2019-03" db="EMBL/GenBank/DDBJ databases">
        <title>Genomic Encyclopedia of Archaeal and Bacterial Type Strains, Phase II (KMG-II): from individual species to whole genera.</title>
        <authorList>
            <person name="Goeker M."/>
        </authorList>
    </citation>
    <scope>NUCLEOTIDE SEQUENCE [LARGE SCALE GENOMIC DNA]</scope>
    <source>
        <strain evidence="8 9">DSM 26433</strain>
    </source>
</reference>
<dbReference type="InterPro" id="IPR050361">
    <property type="entry name" value="MPP/UQCRC_Complex"/>
</dbReference>
<dbReference type="GO" id="GO:0006508">
    <property type="term" value="P:proteolysis"/>
    <property type="evidence" value="ECO:0007669"/>
    <property type="project" value="UniProtKB-KW"/>
</dbReference>
<proteinExistence type="inferred from homology"/>
<dbReference type="Gene3D" id="3.30.830.10">
    <property type="entry name" value="Metalloenzyme, LuxS/M16 peptidase-like"/>
    <property type="match status" value="2"/>
</dbReference>
<name>A0A4R1N5C3_9RHOB</name>
<gene>
    <name evidence="8" type="ORF">BXY66_2592</name>
</gene>
<dbReference type="OrthoDB" id="9811314at2"/>
<dbReference type="InterPro" id="IPR007863">
    <property type="entry name" value="Peptidase_M16_C"/>
</dbReference>
<dbReference type="InterPro" id="IPR001431">
    <property type="entry name" value="Pept_M16_Zn_BS"/>
</dbReference>
<dbReference type="GO" id="GO:0004222">
    <property type="term" value="F:metalloendopeptidase activity"/>
    <property type="evidence" value="ECO:0007669"/>
    <property type="project" value="InterPro"/>
</dbReference>
<dbReference type="Pfam" id="PF05193">
    <property type="entry name" value="Peptidase_M16_C"/>
    <property type="match status" value="1"/>
</dbReference>
<keyword evidence="5" id="KW-0732">Signal</keyword>
<dbReference type="InterPro" id="IPR011765">
    <property type="entry name" value="Pept_M16_N"/>
</dbReference>
<dbReference type="EMBL" id="SMGR01000002">
    <property type="protein sequence ID" value="TCL01280.1"/>
    <property type="molecule type" value="Genomic_DNA"/>
</dbReference>
<dbReference type="SUPFAM" id="SSF63411">
    <property type="entry name" value="LuxS/MPP-like metallohydrolase"/>
    <property type="match status" value="2"/>
</dbReference>
<evidence type="ECO:0000256" key="2">
    <source>
        <dbReference type="ARBA" id="ARBA00007261"/>
    </source>
</evidence>
<evidence type="ECO:0000313" key="8">
    <source>
        <dbReference type="EMBL" id="TCL01280.1"/>
    </source>
</evidence>
<evidence type="ECO:0000256" key="5">
    <source>
        <dbReference type="SAM" id="SignalP"/>
    </source>
</evidence>
<dbReference type="InterPro" id="IPR011249">
    <property type="entry name" value="Metalloenz_LuxS/M16"/>
</dbReference>
<comment type="caution">
    <text evidence="8">The sequence shown here is derived from an EMBL/GenBank/DDBJ whole genome shotgun (WGS) entry which is preliminary data.</text>
</comment>
<dbReference type="RefSeq" id="WP_132860612.1">
    <property type="nucleotide sequence ID" value="NZ_SMGR01000002.1"/>
</dbReference>
<feature type="chain" id="PRO_5020698660" evidence="5">
    <location>
        <begin position="21"/>
        <end position="444"/>
    </location>
</feature>